<keyword evidence="3" id="KW-1185">Reference proteome</keyword>
<keyword evidence="1" id="KW-0812">Transmembrane</keyword>
<dbReference type="EMBL" id="JANIPJ010000013">
    <property type="protein sequence ID" value="MCR2805861.1"/>
    <property type="molecule type" value="Genomic_DNA"/>
</dbReference>
<protein>
    <submittedName>
        <fullName evidence="2">Uncharacterized protein</fullName>
    </submittedName>
</protein>
<evidence type="ECO:0000313" key="3">
    <source>
        <dbReference type="Proteomes" id="UP001141950"/>
    </source>
</evidence>
<evidence type="ECO:0000256" key="1">
    <source>
        <dbReference type="SAM" id="Phobius"/>
    </source>
</evidence>
<comment type="caution">
    <text evidence="2">The sequence shown here is derived from an EMBL/GenBank/DDBJ whole genome shotgun (WGS) entry which is preliminary data.</text>
</comment>
<feature type="transmembrane region" description="Helical" evidence="1">
    <location>
        <begin position="12"/>
        <end position="34"/>
    </location>
</feature>
<dbReference type="RefSeq" id="WP_257448765.1">
    <property type="nucleotide sequence ID" value="NZ_JANIPJ010000013.1"/>
</dbReference>
<proteinExistence type="predicted"/>
<feature type="transmembrane region" description="Helical" evidence="1">
    <location>
        <begin position="40"/>
        <end position="62"/>
    </location>
</feature>
<gene>
    <name evidence="2" type="ORF">NQZ67_18420</name>
</gene>
<accession>A0A9X2MU80</accession>
<keyword evidence="1" id="KW-0472">Membrane</keyword>
<sequence length="172" mass="19239">MKKVKIDINSLSLLFIKMAFVATAIEAILSYLFYGIELVSLLTTFLVYCVGLSFIYGCALALPPKIKNNPLTLSNDILDAIYPDAVEDLYLDDENRGVFTANTKVVDGVSITEFEPADNAHEIFVMLNTYQKVLVTIKSNRSKEIYDILENYKVNAKFMMENPGGSKPFSKS</sequence>
<reference evidence="2" key="1">
    <citation type="submission" date="2022-08" db="EMBL/GenBank/DDBJ databases">
        <title>The genomic sequence of strain Paenibacillus sp. SCIV0701.</title>
        <authorList>
            <person name="Zhao H."/>
        </authorList>
    </citation>
    <scope>NUCLEOTIDE SEQUENCE</scope>
    <source>
        <strain evidence="2">SCIV0701</strain>
    </source>
</reference>
<evidence type="ECO:0000313" key="2">
    <source>
        <dbReference type="EMBL" id="MCR2805861.1"/>
    </source>
</evidence>
<dbReference type="Proteomes" id="UP001141950">
    <property type="component" value="Unassembled WGS sequence"/>
</dbReference>
<name>A0A9X2MU80_9BACL</name>
<organism evidence="2 3">
    <name type="scientific">Paenibacillus soyae</name>
    <dbReference type="NCBI Taxonomy" id="2969249"/>
    <lineage>
        <taxon>Bacteria</taxon>
        <taxon>Bacillati</taxon>
        <taxon>Bacillota</taxon>
        <taxon>Bacilli</taxon>
        <taxon>Bacillales</taxon>
        <taxon>Paenibacillaceae</taxon>
        <taxon>Paenibacillus</taxon>
    </lineage>
</organism>
<keyword evidence="1" id="KW-1133">Transmembrane helix</keyword>
<dbReference type="AlphaFoldDB" id="A0A9X2MU80"/>